<evidence type="ECO:0000256" key="1">
    <source>
        <dbReference type="SAM" id="MobiDB-lite"/>
    </source>
</evidence>
<gene>
    <name evidence="2" type="ORF">FJTKL_13629</name>
</gene>
<evidence type="ECO:0000313" key="2">
    <source>
        <dbReference type="EMBL" id="KAL2279268.1"/>
    </source>
</evidence>
<keyword evidence="3" id="KW-1185">Reference proteome</keyword>
<dbReference type="EMBL" id="JBAWTH010000078">
    <property type="protein sequence ID" value="KAL2279268.1"/>
    <property type="molecule type" value="Genomic_DNA"/>
</dbReference>
<feature type="compositionally biased region" description="Acidic residues" evidence="1">
    <location>
        <begin position="104"/>
        <end position="136"/>
    </location>
</feature>
<name>A0ABR4EA34_9PEZI</name>
<sequence>MCNRDREAHLKLSVVQTPEACVFPASYIATRSCHYSQGPYRSSTGRKQVSCVVISPRCILLSVIGAPLIHGDAQLPQLPLGDLDLAHELVVRLGDVVEGQDAPAEADEQVGAEGDEGPEGQDGDDLGLDDGGEGDQVEVEGEVGLFLLY</sequence>
<accession>A0ABR4EA34</accession>
<protein>
    <submittedName>
        <fullName evidence="2">Uncharacterized protein</fullName>
    </submittedName>
</protein>
<reference evidence="2 3" key="1">
    <citation type="submission" date="2024-03" db="EMBL/GenBank/DDBJ databases">
        <title>A high-quality draft genome sequence of Diaporthe vaccinii, a causative agent of upright dieback and viscid rot disease in cranberry plants.</title>
        <authorList>
            <person name="Sarrasin M."/>
            <person name="Lang B.F."/>
            <person name="Burger G."/>
        </authorList>
    </citation>
    <scope>NUCLEOTIDE SEQUENCE [LARGE SCALE GENOMIC DNA]</scope>
    <source>
        <strain evidence="2 3">IS7</strain>
    </source>
</reference>
<proteinExistence type="predicted"/>
<dbReference type="Proteomes" id="UP001600888">
    <property type="component" value="Unassembled WGS sequence"/>
</dbReference>
<comment type="caution">
    <text evidence="2">The sequence shown here is derived from an EMBL/GenBank/DDBJ whole genome shotgun (WGS) entry which is preliminary data.</text>
</comment>
<evidence type="ECO:0000313" key="3">
    <source>
        <dbReference type="Proteomes" id="UP001600888"/>
    </source>
</evidence>
<organism evidence="2 3">
    <name type="scientific">Diaporthe vaccinii</name>
    <dbReference type="NCBI Taxonomy" id="105482"/>
    <lineage>
        <taxon>Eukaryota</taxon>
        <taxon>Fungi</taxon>
        <taxon>Dikarya</taxon>
        <taxon>Ascomycota</taxon>
        <taxon>Pezizomycotina</taxon>
        <taxon>Sordariomycetes</taxon>
        <taxon>Sordariomycetidae</taxon>
        <taxon>Diaporthales</taxon>
        <taxon>Diaporthaceae</taxon>
        <taxon>Diaporthe</taxon>
        <taxon>Diaporthe eres species complex</taxon>
    </lineage>
</organism>
<feature type="region of interest" description="Disordered" evidence="1">
    <location>
        <begin position="98"/>
        <end position="136"/>
    </location>
</feature>